<evidence type="ECO:0000256" key="2">
    <source>
        <dbReference type="SAM" id="SignalP"/>
    </source>
</evidence>
<reference evidence="3 4" key="1">
    <citation type="submission" date="2020-08" db="EMBL/GenBank/DDBJ databases">
        <title>Genomic Encyclopedia of Type Strains, Phase IV (KMG-IV): sequencing the most valuable type-strain genomes for metagenomic binning, comparative biology and taxonomic classification.</title>
        <authorList>
            <person name="Goeker M."/>
        </authorList>
    </citation>
    <scope>NUCLEOTIDE SEQUENCE [LARGE SCALE GENOMIC DNA]</scope>
    <source>
        <strain evidence="3 4">DSM 11805</strain>
    </source>
</reference>
<dbReference type="Gene3D" id="2.60.40.420">
    <property type="entry name" value="Cupredoxins - blue copper proteins"/>
    <property type="match status" value="1"/>
</dbReference>
<evidence type="ECO:0000313" key="4">
    <source>
        <dbReference type="Proteomes" id="UP000572212"/>
    </source>
</evidence>
<dbReference type="InterPro" id="IPR008972">
    <property type="entry name" value="Cupredoxin"/>
</dbReference>
<dbReference type="PROSITE" id="PS51257">
    <property type="entry name" value="PROKAR_LIPOPROTEIN"/>
    <property type="match status" value="1"/>
</dbReference>
<sequence>MKKILLMLMFVLVAGVLVACGGGDDAQDSNTDADNSAEESNTTESADGEVVDIKASNWDFDQETYTVAAGEVTVNLTNEEGFHGIEIVDTDVALQSEGSTTATLEPGEYIIRCNIPCGAGHDDMVATLIVE</sequence>
<organism evidence="3 4">
    <name type="scientific">Gracilibacillus halotolerans</name>
    <dbReference type="NCBI Taxonomy" id="74386"/>
    <lineage>
        <taxon>Bacteria</taxon>
        <taxon>Bacillati</taxon>
        <taxon>Bacillota</taxon>
        <taxon>Bacilli</taxon>
        <taxon>Bacillales</taxon>
        <taxon>Bacillaceae</taxon>
        <taxon>Gracilibacillus</taxon>
    </lineage>
</organism>
<dbReference type="SUPFAM" id="SSF49503">
    <property type="entry name" value="Cupredoxins"/>
    <property type="match status" value="1"/>
</dbReference>
<dbReference type="AlphaFoldDB" id="A0A841RMW2"/>
<dbReference type="EMBL" id="JACHON010000009">
    <property type="protein sequence ID" value="MBB6513232.1"/>
    <property type="molecule type" value="Genomic_DNA"/>
</dbReference>
<proteinExistence type="predicted"/>
<dbReference type="RefSeq" id="WP_184248039.1">
    <property type="nucleotide sequence ID" value="NZ_BAAACU010000055.1"/>
</dbReference>
<feature type="compositionally biased region" description="Polar residues" evidence="1">
    <location>
        <begin position="28"/>
        <end position="45"/>
    </location>
</feature>
<keyword evidence="4" id="KW-1185">Reference proteome</keyword>
<gene>
    <name evidence="3" type="ORF">GGQ92_002036</name>
</gene>
<comment type="caution">
    <text evidence="3">The sequence shown here is derived from an EMBL/GenBank/DDBJ whole genome shotgun (WGS) entry which is preliminary data.</text>
</comment>
<protein>
    <submittedName>
        <fullName evidence="3">Plastocyanin</fullName>
    </submittedName>
</protein>
<feature type="signal peptide" evidence="2">
    <location>
        <begin position="1"/>
        <end position="19"/>
    </location>
</feature>
<dbReference type="Proteomes" id="UP000572212">
    <property type="component" value="Unassembled WGS sequence"/>
</dbReference>
<name>A0A841RMW2_9BACI</name>
<feature type="chain" id="PRO_5038360282" evidence="2">
    <location>
        <begin position="20"/>
        <end position="131"/>
    </location>
</feature>
<feature type="region of interest" description="Disordered" evidence="1">
    <location>
        <begin position="27"/>
        <end position="48"/>
    </location>
</feature>
<keyword evidence="2" id="KW-0732">Signal</keyword>
<evidence type="ECO:0000313" key="3">
    <source>
        <dbReference type="EMBL" id="MBB6513232.1"/>
    </source>
</evidence>
<evidence type="ECO:0000256" key="1">
    <source>
        <dbReference type="SAM" id="MobiDB-lite"/>
    </source>
</evidence>
<accession>A0A841RMW2</accession>